<accession>A0AAN6SZ15</accession>
<feature type="region of interest" description="Disordered" evidence="1">
    <location>
        <begin position="290"/>
        <end position="320"/>
    </location>
</feature>
<protein>
    <submittedName>
        <fullName evidence="2">Uncharacterized protein</fullName>
    </submittedName>
</protein>
<dbReference type="AlphaFoldDB" id="A0AAN6SZ15"/>
<keyword evidence="3" id="KW-1185">Reference proteome</keyword>
<reference evidence="2" key="1">
    <citation type="journal article" date="2023" name="Mol. Phylogenet. Evol.">
        <title>Genome-scale phylogeny and comparative genomics of the fungal order Sordariales.</title>
        <authorList>
            <person name="Hensen N."/>
            <person name="Bonometti L."/>
            <person name="Westerberg I."/>
            <person name="Brannstrom I.O."/>
            <person name="Guillou S."/>
            <person name="Cros-Aarteil S."/>
            <person name="Calhoun S."/>
            <person name="Haridas S."/>
            <person name="Kuo A."/>
            <person name="Mondo S."/>
            <person name="Pangilinan J."/>
            <person name="Riley R."/>
            <person name="LaButti K."/>
            <person name="Andreopoulos B."/>
            <person name="Lipzen A."/>
            <person name="Chen C."/>
            <person name="Yan M."/>
            <person name="Daum C."/>
            <person name="Ng V."/>
            <person name="Clum A."/>
            <person name="Steindorff A."/>
            <person name="Ohm R.A."/>
            <person name="Martin F."/>
            <person name="Silar P."/>
            <person name="Natvig D.O."/>
            <person name="Lalanne C."/>
            <person name="Gautier V."/>
            <person name="Ament-Velasquez S.L."/>
            <person name="Kruys A."/>
            <person name="Hutchinson M.I."/>
            <person name="Powell A.J."/>
            <person name="Barry K."/>
            <person name="Miller A.N."/>
            <person name="Grigoriev I.V."/>
            <person name="Debuchy R."/>
            <person name="Gladieux P."/>
            <person name="Hiltunen Thoren M."/>
            <person name="Johannesson H."/>
        </authorList>
    </citation>
    <scope>NUCLEOTIDE SEQUENCE</scope>
    <source>
        <strain evidence="2">CBS 757.83</strain>
    </source>
</reference>
<feature type="compositionally biased region" description="Basic and acidic residues" evidence="1">
    <location>
        <begin position="298"/>
        <end position="309"/>
    </location>
</feature>
<name>A0AAN6SZ15_9PEZI</name>
<comment type="caution">
    <text evidence="2">The sequence shown here is derived from an EMBL/GenBank/DDBJ whole genome shotgun (WGS) entry which is preliminary data.</text>
</comment>
<evidence type="ECO:0000313" key="3">
    <source>
        <dbReference type="Proteomes" id="UP001305647"/>
    </source>
</evidence>
<proteinExistence type="predicted"/>
<dbReference type="Proteomes" id="UP001305647">
    <property type="component" value="Unassembled WGS sequence"/>
</dbReference>
<reference evidence="2" key="2">
    <citation type="submission" date="2023-05" db="EMBL/GenBank/DDBJ databases">
        <authorList>
            <consortium name="Lawrence Berkeley National Laboratory"/>
            <person name="Steindorff A."/>
            <person name="Hensen N."/>
            <person name="Bonometti L."/>
            <person name="Westerberg I."/>
            <person name="Brannstrom I.O."/>
            <person name="Guillou S."/>
            <person name="Cros-Aarteil S."/>
            <person name="Calhoun S."/>
            <person name="Haridas S."/>
            <person name="Kuo A."/>
            <person name="Mondo S."/>
            <person name="Pangilinan J."/>
            <person name="Riley R."/>
            <person name="Labutti K."/>
            <person name="Andreopoulos B."/>
            <person name="Lipzen A."/>
            <person name="Chen C."/>
            <person name="Yanf M."/>
            <person name="Daum C."/>
            <person name="Ng V."/>
            <person name="Clum A."/>
            <person name="Ohm R."/>
            <person name="Martin F."/>
            <person name="Silar P."/>
            <person name="Natvig D."/>
            <person name="Lalanne C."/>
            <person name="Gautier V."/>
            <person name="Ament-Velasquez S.L."/>
            <person name="Kruys A."/>
            <person name="Hutchinson M.I."/>
            <person name="Powell A.J."/>
            <person name="Barry K."/>
            <person name="Miller A.N."/>
            <person name="Grigoriev I.V."/>
            <person name="Debuchy R."/>
            <person name="Gladieux P."/>
            <person name="Thoren M.H."/>
            <person name="Johannesson H."/>
        </authorList>
    </citation>
    <scope>NUCLEOTIDE SEQUENCE</scope>
    <source>
        <strain evidence="2">CBS 757.83</strain>
    </source>
</reference>
<feature type="compositionally biased region" description="Acidic residues" evidence="1">
    <location>
        <begin position="310"/>
        <end position="320"/>
    </location>
</feature>
<dbReference type="EMBL" id="MU863653">
    <property type="protein sequence ID" value="KAK4099070.1"/>
    <property type="molecule type" value="Genomic_DNA"/>
</dbReference>
<sequence>MGLSFGVEIELLVCPRDRAPAAFKGFMTEMGWDPAVDSVQEVESVSFDTLEKRAENRYALRYAIASSLTTVGLPAVPEKDADYQSWSILDEEIDEIPRFFDNRLLHARAYLPDDDTYTSEQLRGICKALSYFDDAITKVMPPERKVTTWAKSNYTGNGKYLLDKVTPKHVHDQLSGQDERRYLSWNFENVTAPCGTIEFRRPPGVNSAPKAIHWAAFALGFVSMAQAYDWASIAPLTTLGSVAELQSFITQGLERLGPTYSDALSEPIVEDISPPIIPTAAEVAVIEQKLKAKKKKSPFVEKDKENNKEEGEEEEDEEDR</sequence>
<organism evidence="2 3">
    <name type="scientific">Parathielavia hyrcaniae</name>
    <dbReference type="NCBI Taxonomy" id="113614"/>
    <lineage>
        <taxon>Eukaryota</taxon>
        <taxon>Fungi</taxon>
        <taxon>Dikarya</taxon>
        <taxon>Ascomycota</taxon>
        <taxon>Pezizomycotina</taxon>
        <taxon>Sordariomycetes</taxon>
        <taxon>Sordariomycetidae</taxon>
        <taxon>Sordariales</taxon>
        <taxon>Chaetomiaceae</taxon>
        <taxon>Parathielavia</taxon>
    </lineage>
</organism>
<evidence type="ECO:0000313" key="2">
    <source>
        <dbReference type="EMBL" id="KAK4099070.1"/>
    </source>
</evidence>
<evidence type="ECO:0000256" key="1">
    <source>
        <dbReference type="SAM" id="MobiDB-lite"/>
    </source>
</evidence>
<gene>
    <name evidence="2" type="ORF">N658DRAFT_488032</name>
</gene>